<dbReference type="NCBIfam" id="NF037979">
    <property type="entry name" value="Na_transp"/>
    <property type="match status" value="1"/>
</dbReference>
<evidence type="ECO:0000256" key="11">
    <source>
        <dbReference type="SAM" id="MobiDB-lite"/>
    </source>
</evidence>
<feature type="binding site" evidence="8">
    <location>
        <position position="490"/>
    </location>
    <ligand>
        <name>Na(+)</name>
        <dbReference type="ChEBI" id="CHEBI:29101"/>
        <label>1</label>
    </ligand>
</feature>
<dbReference type="InterPro" id="IPR037272">
    <property type="entry name" value="SNS_sf"/>
</dbReference>
<feature type="transmembrane region" description="Helical" evidence="12">
    <location>
        <begin position="595"/>
        <end position="614"/>
    </location>
</feature>
<feature type="transmembrane region" description="Helical" evidence="12">
    <location>
        <begin position="379"/>
        <end position="404"/>
    </location>
</feature>
<feature type="region of interest" description="Disordered" evidence="11">
    <location>
        <begin position="667"/>
        <end position="691"/>
    </location>
</feature>
<keyword evidence="6 12" id="KW-1133">Transmembrane helix</keyword>
<evidence type="ECO:0000256" key="2">
    <source>
        <dbReference type="ARBA" id="ARBA00006459"/>
    </source>
</evidence>
<dbReference type="PROSITE" id="PS50267">
    <property type="entry name" value="NA_NEUROTRAN_SYMP_3"/>
    <property type="match status" value="1"/>
</dbReference>
<feature type="transmembrane region" description="Helical" evidence="12">
    <location>
        <begin position="174"/>
        <end position="195"/>
    </location>
</feature>
<evidence type="ECO:0000256" key="3">
    <source>
        <dbReference type="ARBA" id="ARBA00022448"/>
    </source>
</evidence>
<comment type="similarity">
    <text evidence="2 10">Belongs to the sodium:neurotransmitter symporter (SNF) (TC 2.A.22) family.</text>
</comment>
<feature type="region of interest" description="Disordered" evidence="11">
    <location>
        <begin position="79"/>
        <end position="99"/>
    </location>
</feature>
<feature type="region of interest" description="Disordered" evidence="11">
    <location>
        <begin position="1"/>
        <end position="32"/>
    </location>
</feature>
<keyword evidence="7 12" id="KW-0472">Membrane</keyword>
<dbReference type="EnsemblMetazoa" id="XM_022799076">
    <property type="protein sequence ID" value="XP_022654811"/>
    <property type="gene ID" value="LOC111247760"/>
</dbReference>
<keyword evidence="14" id="KW-1185">Reference proteome</keyword>
<comment type="subcellular location">
    <subcellularLocation>
        <location evidence="1">Membrane</location>
        <topology evidence="1">Multi-pass membrane protein</topology>
    </subcellularLocation>
</comment>
<feature type="transmembrane region" description="Helical" evidence="12">
    <location>
        <begin position="520"/>
        <end position="539"/>
    </location>
</feature>
<feature type="transmembrane region" description="Helical" evidence="12">
    <location>
        <begin position="336"/>
        <end position="359"/>
    </location>
</feature>
<dbReference type="GO" id="GO:0006865">
    <property type="term" value="P:amino acid transport"/>
    <property type="evidence" value="ECO:0007669"/>
    <property type="project" value="TreeGrafter"/>
</dbReference>
<feature type="transmembrane region" description="Helical" evidence="12">
    <location>
        <begin position="307"/>
        <end position="324"/>
    </location>
</feature>
<dbReference type="GeneID" id="111247760"/>
<feature type="transmembrane region" description="Helical" evidence="12">
    <location>
        <begin position="551"/>
        <end position="574"/>
    </location>
</feature>
<dbReference type="InterPro" id="IPR000175">
    <property type="entry name" value="Na/ntran_symport"/>
</dbReference>
<dbReference type="Pfam" id="PF00209">
    <property type="entry name" value="SNF"/>
    <property type="match status" value="1"/>
</dbReference>
<evidence type="ECO:0000256" key="7">
    <source>
        <dbReference type="ARBA" id="ARBA00023136"/>
    </source>
</evidence>
<feature type="disulfide bond" evidence="9">
    <location>
        <begin position="255"/>
        <end position="264"/>
    </location>
</feature>
<feature type="binding site" evidence="8">
    <location>
        <position position="422"/>
    </location>
    <ligand>
        <name>Na(+)</name>
        <dbReference type="ChEBI" id="CHEBI:29101"/>
        <label>1</label>
    </ligand>
</feature>
<keyword evidence="9" id="KW-1015">Disulfide bond</keyword>
<evidence type="ECO:0000256" key="10">
    <source>
        <dbReference type="RuleBase" id="RU003732"/>
    </source>
</evidence>
<dbReference type="PANTHER" id="PTHR11616:SF38">
    <property type="entry name" value="SODIUM-DEPENDENT DOPAMINE TRANSPORTER"/>
    <property type="match status" value="1"/>
</dbReference>
<feature type="binding site" evidence="8">
    <location>
        <position position="157"/>
    </location>
    <ligand>
        <name>Na(+)</name>
        <dbReference type="ChEBI" id="CHEBI:29101"/>
        <label>1</label>
    </ligand>
</feature>
<evidence type="ECO:0000256" key="1">
    <source>
        <dbReference type="ARBA" id="ARBA00004141"/>
    </source>
</evidence>
<keyword evidence="5 10" id="KW-0769">Symport</keyword>
<dbReference type="GO" id="GO:0035725">
    <property type="term" value="P:sodium ion transmembrane transport"/>
    <property type="evidence" value="ECO:0007669"/>
    <property type="project" value="TreeGrafter"/>
</dbReference>
<dbReference type="InParanoid" id="A0A7M7JNH9"/>
<evidence type="ECO:0000313" key="13">
    <source>
        <dbReference type="EnsemblMetazoa" id="XP_022654811"/>
    </source>
</evidence>
<dbReference type="RefSeq" id="XP_022654811.1">
    <property type="nucleotide sequence ID" value="XM_022799076.1"/>
</dbReference>
<evidence type="ECO:0000256" key="6">
    <source>
        <dbReference type="ARBA" id="ARBA00022989"/>
    </source>
</evidence>
<keyword evidence="4 10" id="KW-0812">Transmembrane</keyword>
<name>A0A7M7JNH9_VARDE</name>
<dbReference type="GO" id="GO:0005886">
    <property type="term" value="C:plasma membrane"/>
    <property type="evidence" value="ECO:0007669"/>
    <property type="project" value="TreeGrafter"/>
</dbReference>
<dbReference type="OrthoDB" id="6581954at2759"/>
<reference evidence="13" key="1">
    <citation type="submission" date="2021-01" db="UniProtKB">
        <authorList>
            <consortium name="EnsemblMetazoa"/>
        </authorList>
    </citation>
    <scope>IDENTIFICATION</scope>
</reference>
<feature type="transmembrane region" description="Helical" evidence="12">
    <location>
        <begin position="634"/>
        <end position="654"/>
    </location>
</feature>
<evidence type="ECO:0000256" key="8">
    <source>
        <dbReference type="PIRSR" id="PIRSR600175-1"/>
    </source>
</evidence>
<dbReference type="AlphaFoldDB" id="A0A7M7JNH9"/>
<dbReference type="KEGG" id="vde:111247760"/>
<keyword evidence="3 10" id="KW-0813">Transport</keyword>
<dbReference type="PRINTS" id="PR00176">
    <property type="entry name" value="NANEUSMPORT"/>
</dbReference>
<dbReference type="PROSITE" id="PS00754">
    <property type="entry name" value="NA_NEUROTRAN_SYMP_2"/>
    <property type="match status" value="1"/>
</dbReference>
<feature type="binding site" evidence="8">
    <location>
        <position position="390"/>
    </location>
    <ligand>
        <name>Na(+)</name>
        <dbReference type="ChEBI" id="CHEBI:29101"/>
        <label>1</label>
    </ligand>
</feature>
<feature type="compositionally biased region" description="Basic and acidic residues" evidence="11">
    <location>
        <begin position="667"/>
        <end position="685"/>
    </location>
</feature>
<dbReference type="GO" id="GO:0046872">
    <property type="term" value="F:metal ion binding"/>
    <property type="evidence" value="ECO:0007669"/>
    <property type="project" value="UniProtKB-KW"/>
</dbReference>
<feature type="binding site" evidence="8">
    <location>
        <position position="150"/>
    </location>
    <ligand>
        <name>Na(+)</name>
        <dbReference type="ChEBI" id="CHEBI:29101"/>
        <label>1</label>
    </ligand>
</feature>
<accession>A0A7M7JNH9</accession>
<feature type="binding site" evidence="8">
    <location>
        <position position="491"/>
    </location>
    <ligand>
        <name>Na(+)</name>
        <dbReference type="ChEBI" id="CHEBI:29101"/>
        <label>1</label>
    </ligand>
</feature>
<sequence>MKNSSGINVAEDSSETEVDTPPSTRAGNSAKKKLRRLWNKDDGYCSYSSTPISCDTTALEPLSCSGSHTEVVLSVRPDSGTVTGQEISDKKHLKDKHHSKAINTSDVLPDSANVLRKPSKDTSSCSDAGDRADERPQWQSKADFLLSIIGFAVDLANVWRFPYLCYRNGGGVFLIPYTLMLIFGALPLFYMELVVGQYNRSGPISVWNMCPLFKGVGYCAVLISWYVSFYYNVIIGWAIFFVLSSFTSQLPWSTCGNPWNTHTCYAGDTESGIAPANRTSAALEFFNRGVLELHTSNGMHDLGLPKWQLVCCVFFVFCILYFALCKGVNSSGKVVWFTATAPYVILTILLIRGVFLPGAAEGVRYYLRPDISKLYDSNVWVDAAVQVFFSVGVGFGVHLTYASYNPFNNNCYRDCLMTACVNSGTSFYSGFVIFVYLGYMAQKQGVPVDKVATEGHGLVFQVYPEAISTLPGAPFWSVLFFVMLLTLGLDSAMGGLESVITGLMDEFNFRIGKYKIPRELFTICVLCASFSMSMVNVTRGGGYMVTWFDTYAAGISLLCSALFEALAVCWVYGLDRFADDIHQMLGFRPGLYWKCCWKFVSPIFLVTVILSAIFNSGVTEYNGYIYPPWTEGIGWAFALSSVAMVPLIAAWKFAQAKGSIKERFKVTTQPVRDDDHPGTIRERQKNPIAEV</sequence>
<keyword evidence="8" id="KW-0479">Metal-binding</keyword>
<feature type="binding site" evidence="8">
    <location>
        <position position="152"/>
    </location>
    <ligand>
        <name>Na(+)</name>
        <dbReference type="ChEBI" id="CHEBI:29101"/>
        <label>1</label>
    </ligand>
</feature>
<dbReference type="Proteomes" id="UP000594260">
    <property type="component" value="Unplaced"/>
</dbReference>
<evidence type="ECO:0000313" key="14">
    <source>
        <dbReference type="Proteomes" id="UP000594260"/>
    </source>
</evidence>
<evidence type="ECO:0000256" key="4">
    <source>
        <dbReference type="ARBA" id="ARBA00022692"/>
    </source>
</evidence>
<proteinExistence type="inferred from homology"/>
<evidence type="ECO:0000256" key="5">
    <source>
        <dbReference type="ARBA" id="ARBA00022847"/>
    </source>
</evidence>
<evidence type="ECO:0000256" key="9">
    <source>
        <dbReference type="PIRSR" id="PIRSR600175-2"/>
    </source>
</evidence>
<feature type="binding site" evidence="8">
    <location>
        <position position="153"/>
    </location>
    <ligand>
        <name>Na(+)</name>
        <dbReference type="ChEBI" id="CHEBI:29101"/>
        <label>1</label>
    </ligand>
</feature>
<evidence type="ECO:0000256" key="12">
    <source>
        <dbReference type="SAM" id="Phobius"/>
    </source>
</evidence>
<organism evidence="13 14">
    <name type="scientific">Varroa destructor</name>
    <name type="common">Honeybee mite</name>
    <dbReference type="NCBI Taxonomy" id="109461"/>
    <lineage>
        <taxon>Eukaryota</taxon>
        <taxon>Metazoa</taxon>
        <taxon>Ecdysozoa</taxon>
        <taxon>Arthropoda</taxon>
        <taxon>Chelicerata</taxon>
        <taxon>Arachnida</taxon>
        <taxon>Acari</taxon>
        <taxon>Parasitiformes</taxon>
        <taxon>Mesostigmata</taxon>
        <taxon>Gamasina</taxon>
        <taxon>Dermanyssoidea</taxon>
        <taxon>Varroidae</taxon>
        <taxon>Varroa</taxon>
    </lineage>
</organism>
<dbReference type="PANTHER" id="PTHR11616">
    <property type="entry name" value="SODIUM/CHLORIDE DEPENDENT TRANSPORTER"/>
    <property type="match status" value="1"/>
</dbReference>
<dbReference type="OMA" id="RFKLSHW"/>
<dbReference type="SUPFAM" id="SSF161070">
    <property type="entry name" value="SNF-like"/>
    <property type="match status" value="1"/>
</dbReference>
<dbReference type="PROSITE" id="PS00610">
    <property type="entry name" value="NA_NEUROTRAN_SYMP_1"/>
    <property type="match status" value="1"/>
</dbReference>
<dbReference type="GO" id="GO:0015293">
    <property type="term" value="F:symporter activity"/>
    <property type="evidence" value="ECO:0007669"/>
    <property type="project" value="UniProtKB-KW"/>
</dbReference>
<feature type="binding site" evidence="8">
    <location>
        <position position="487"/>
    </location>
    <ligand>
        <name>Na(+)</name>
        <dbReference type="ChEBI" id="CHEBI:29101"/>
        <label>1</label>
    </ligand>
</feature>
<keyword evidence="8" id="KW-0915">Sodium</keyword>
<feature type="transmembrane region" description="Helical" evidence="12">
    <location>
        <begin position="475"/>
        <end position="500"/>
    </location>
</feature>
<feature type="transmembrane region" description="Helical" evidence="12">
    <location>
        <begin position="416"/>
        <end position="439"/>
    </location>
</feature>
<protein>
    <recommendedName>
        <fullName evidence="10">Transporter</fullName>
    </recommendedName>
</protein>